<gene>
    <name evidence="3" type="ORF">Lyticum_00625</name>
</gene>
<dbReference type="InterPro" id="IPR041436">
    <property type="entry name" value="RNAse_A_bac"/>
</dbReference>
<protein>
    <recommendedName>
        <fullName evidence="2">Bacterial CdiA-CT RNAse A domain-containing protein</fullName>
    </recommendedName>
</protein>
<sequence>MYKFNLRKKKYFLVIFFVFYYININIPILFAKNDEAINIDDKSLTKISFPLEKIEEIINSFNLKENDSNHKNAKTISKHVEKSYDWLKNNINELKSPKKRIQVKSSFSSLKTADQTIKEALIHNKNKIYEWINFNKCIFNKKKTNKAKRKCDSIRLIYNAQSNVGYGIIQYIIENENLPKSPIIKNYETNTIVVILKKDLQNVSNPFYVLSAYPYQTKKNLQNKELNNEK</sequence>
<dbReference type="Proteomes" id="UP001289135">
    <property type="component" value="Unassembled WGS sequence"/>
</dbReference>
<feature type="transmembrane region" description="Helical" evidence="1">
    <location>
        <begin position="12"/>
        <end position="30"/>
    </location>
</feature>
<dbReference type="AlphaFoldDB" id="A0AAE5AHV7"/>
<dbReference type="EMBL" id="JARGYU010000002">
    <property type="protein sequence ID" value="MDZ5761446.1"/>
    <property type="molecule type" value="Genomic_DNA"/>
</dbReference>
<accession>A0AAE5AHV7</accession>
<evidence type="ECO:0000256" key="1">
    <source>
        <dbReference type="SAM" id="Phobius"/>
    </source>
</evidence>
<dbReference type="RefSeq" id="WP_322498869.1">
    <property type="nucleotide sequence ID" value="NZ_JARGYU010000002.1"/>
</dbReference>
<feature type="domain" description="Bacterial CdiA-CT RNAse A" evidence="2">
    <location>
        <begin position="74"/>
        <end position="214"/>
    </location>
</feature>
<organism evidence="3 4">
    <name type="scientific">Lyticum sinuosum</name>
    <dbReference type="NCBI Taxonomy" id="1332059"/>
    <lineage>
        <taxon>Bacteria</taxon>
        <taxon>Pseudomonadati</taxon>
        <taxon>Pseudomonadota</taxon>
        <taxon>Alphaproteobacteria</taxon>
        <taxon>Rickettsiales</taxon>
        <taxon>Lyticum</taxon>
    </lineage>
</organism>
<evidence type="ECO:0000313" key="4">
    <source>
        <dbReference type="Proteomes" id="UP001289135"/>
    </source>
</evidence>
<keyword evidence="1" id="KW-0472">Membrane</keyword>
<keyword evidence="1" id="KW-1133">Transmembrane helix</keyword>
<keyword evidence="1" id="KW-0812">Transmembrane</keyword>
<proteinExistence type="predicted"/>
<evidence type="ECO:0000259" key="2">
    <source>
        <dbReference type="Pfam" id="PF18431"/>
    </source>
</evidence>
<comment type="caution">
    <text evidence="3">The sequence shown here is derived from an EMBL/GenBank/DDBJ whole genome shotgun (WGS) entry which is preliminary data.</text>
</comment>
<dbReference type="Pfam" id="PF18431">
    <property type="entry name" value="RNAse_A_bac"/>
    <property type="match status" value="1"/>
</dbReference>
<reference evidence="3" key="1">
    <citation type="submission" date="2023-02" db="EMBL/GenBank/DDBJ databases">
        <title>Host association and intracellularity evolved multiple times independently in the Rickettsiales.</title>
        <authorList>
            <person name="Castelli M."/>
            <person name="Nardi T."/>
            <person name="Gammuto L."/>
            <person name="Bellinzona G."/>
            <person name="Sabaneyeva E."/>
            <person name="Potekhin A."/>
            <person name="Serra V."/>
            <person name="Petroni G."/>
            <person name="Sassera D."/>
        </authorList>
    </citation>
    <scope>NUCLEOTIDE SEQUENCE</scope>
    <source>
        <strain evidence="3">USBL-36I1</strain>
    </source>
</reference>
<name>A0AAE5AHV7_9RICK</name>
<keyword evidence="4" id="KW-1185">Reference proteome</keyword>
<evidence type="ECO:0000313" key="3">
    <source>
        <dbReference type="EMBL" id="MDZ5761446.1"/>
    </source>
</evidence>